<keyword evidence="8" id="KW-1185">Reference proteome</keyword>
<reference evidence="7 8" key="1">
    <citation type="journal article" date="2016" name="Sci. Rep.">
        <title>Peltaster fructicola genome reveals evolution from an invasive phytopathogen to an ectophytic parasite.</title>
        <authorList>
            <person name="Xu C."/>
            <person name="Chen H."/>
            <person name="Gleason M.L."/>
            <person name="Xu J.R."/>
            <person name="Liu H."/>
            <person name="Zhang R."/>
            <person name="Sun G."/>
        </authorList>
    </citation>
    <scope>NUCLEOTIDE SEQUENCE [LARGE SCALE GENOMIC DNA]</scope>
    <source>
        <strain evidence="7 8">LNHT1506</strain>
    </source>
</reference>
<dbReference type="InterPro" id="IPR039794">
    <property type="entry name" value="Gtb1-like"/>
</dbReference>
<dbReference type="InterPro" id="IPR044865">
    <property type="entry name" value="MRH_dom"/>
</dbReference>
<protein>
    <recommendedName>
        <fullName evidence="1">Glucosidase 2 subunit beta</fullName>
    </recommendedName>
</protein>
<dbReference type="PROSITE" id="PS51914">
    <property type="entry name" value="MRH"/>
    <property type="match status" value="1"/>
</dbReference>
<proteinExistence type="predicted"/>
<dbReference type="Pfam" id="PF12999">
    <property type="entry name" value="PRKCSH-like"/>
    <property type="match status" value="2"/>
</dbReference>
<keyword evidence="4" id="KW-1015">Disulfide bond</keyword>
<keyword evidence="2" id="KW-0732">Signal</keyword>
<evidence type="ECO:0000256" key="1">
    <source>
        <dbReference type="ARBA" id="ARBA00022387"/>
    </source>
</evidence>
<dbReference type="InterPro" id="IPR009011">
    <property type="entry name" value="Man6P_isomerase_rcpt-bd_dom_sf"/>
</dbReference>
<feature type="coiled-coil region" evidence="5">
    <location>
        <begin position="212"/>
        <end position="325"/>
    </location>
</feature>
<dbReference type="EMBL" id="CP051139">
    <property type="protein sequence ID" value="QIW95407.1"/>
    <property type="molecule type" value="Genomic_DNA"/>
</dbReference>
<evidence type="ECO:0000259" key="6">
    <source>
        <dbReference type="PROSITE" id="PS51914"/>
    </source>
</evidence>
<keyword evidence="3" id="KW-0256">Endoplasmic reticulum</keyword>
<evidence type="ECO:0000256" key="4">
    <source>
        <dbReference type="ARBA" id="ARBA00023157"/>
    </source>
</evidence>
<dbReference type="GO" id="GO:0006491">
    <property type="term" value="P:N-glycan processing"/>
    <property type="evidence" value="ECO:0007669"/>
    <property type="project" value="TreeGrafter"/>
</dbReference>
<accession>A0A6H0XL97</accession>
<dbReference type="Pfam" id="PF13015">
    <property type="entry name" value="PRKCSH_1"/>
    <property type="match status" value="1"/>
</dbReference>
<evidence type="ECO:0000256" key="5">
    <source>
        <dbReference type="SAM" id="Coils"/>
    </source>
</evidence>
<dbReference type="OrthoDB" id="28322at2759"/>
<keyword evidence="5" id="KW-0175">Coiled coil</keyword>
<evidence type="ECO:0000256" key="2">
    <source>
        <dbReference type="ARBA" id="ARBA00022729"/>
    </source>
</evidence>
<organism evidence="7 8">
    <name type="scientific">Peltaster fructicola</name>
    <dbReference type="NCBI Taxonomy" id="286661"/>
    <lineage>
        <taxon>Eukaryota</taxon>
        <taxon>Fungi</taxon>
        <taxon>Dikarya</taxon>
        <taxon>Ascomycota</taxon>
        <taxon>Pezizomycotina</taxon>
        <taxon>Dothideomycetes</taxon>
        <taxon>Dothideomycetes incertae sedis</taxon>
        <taxon>Peltaster</taxon>
    </lineage>
</organism>
<gene>
    <name evidence="7" type="ORF">AMS68_000925</name>
</gene>
<name>A0A6H0XL97_9PEZI</name>
<evidence type="ECO:0000313" key="8">
    <source>
        <dbReference type="Proteomes" id="UP000503462"/>
    </source>
</evidence>
<feature type="domain" description="MRH" evidence="6">
    <location>
        <begin position="477"/>
        <end position="591"/>
    </location>
</feature>
<dbReference type="PANTHER" id="PTHR12630">
    <property type="entry name" value="N-LINKED OLIGOSACCHARIDE PROCESSING"/>
    <property type="match status" value="1"/>
</dbReference>
<evidence type="ECO:0000256" key="3">
    <source>
        <dbReference type="ARBA" id="ARBA00022824"/>
    </source>
</evidence>
<dbReference type="AlphaFoldDB" id="A0A6H0XL97"/>
<dbReference type="Proteomes" id="UP000503462">
    <property type="component" value="Chromosome 1"/>
</dbReference>
<evidence type="ECO:0000313" key="7">
    <source>
        <dbReference type="EMBL" id="QIW95407.1"/>
    </source>
</evidence>
<dbReference type="Gene3D" id="2.70.130.10">
    <property type="entry name" value="Mannose-6-phosphate receptor binding domain"/>
    <property type="match status" value="1"/>
</dbReference>
<dbReference type="InterPro" id="IPR028146">
    <property type="entry name" value="PRKCSH_N"/>
</dbReference>
<sequence length="603" mass="67109">MLCLRQDGSPSSAPSYVSNVSSLTYFTTFDNKRGTRFYTFSECNMRGAGVLLCLEYAALAVAAAENGRPRGVAPEFAKFYKDSSAFACISNPSISILFSRVNDDYCDCPDGSDEPGTAACAHLSPLSPQTPANTVKGTVNSSLALPGFYCKNKGHIPSYVPFTNVNDGVCDYDLCCDGSEEFGNVGGVVCPDKCKEIGKEWRKADETRQKSLGTAMRKRKELVLEAQRLRKEVEDAVKDMQSIAQGLEVKVRAAEIELAEVERKEKGKLVRKESAKKGKIGVLTSLAKQRINELKDNLKRVQTQRDSSNGRLQELEALLKTFKEEYNPNFNDEGVKRAVRAWDDYAARDKPADFNTAEDRDVETMLKPDEENGLNWAEFDDDEDEMAVLYQFENYLPPSLRAWLDQKLRDLRVALIDNGIIAASSSSSTESKSVTDARSRLEGIRRDLEDNQNKVKSHKEDLEKDFGADDIFRALKGKCVEKDSGEYTYEVCFLDKTTQKSKKGGSQTNMGNYVRMETITVDDELPANGKGLGSGQRIALKYENGQHCWNGPNRSTLVVLACSEENEVWKIVEEEKCVYRMEVGTPAVCEASSQPQAQSKDEL</sequence>
<feature type="coiled-coil region" evidence="5">
    <location>
        <begin position="434"/>
        <end position="465"/>
    </location>
</feature>
<dbReference type="PANTHER" id="PTHR12630:SF1">
    <property type="entry name" value="GLUCOSIDASE 2 SUBUNIT BETA"/>
    <property type="match status" value="1"/>
</dbReference>
<dbReference type="SUPFAM" id="SSF50911">
    <property type="entry name" value="Mannose 6-phosphate receptor domain"/>
    <property type="match status" value="1"/>
</dbReference>
<dbReference type="GO" id="GO:0017177">
    <property type="term" value="C:glucosidase II complex"/>
    <property type="evidence" value="ECO:0007669"/>
    <property type="project" value="TreeGrafter"/>
</dbReference>
<dbReference type="InterPro" id="IPR036607">
    <property type="entry name" value="PRKCSH"/>
</dbReference>